<organism evidence="1">
    <name type="scientific">Anopheles triannulatus</name>
    <dbReference type="NCBI Taxonomy" id="58253"/>
    <lineage>
        <taxon>Eukaryota</taxon>
        <taxon>Metazoa</taxon>
        <taxon>Ecdysozoa</taxon>
        <taxon>Arthropoda</taxon>
        <taxon>Hexapoda</taxon>
        <taxon>Insecta</taxon>
        <taxon>Pterygota</taxon>
        <taxon>Neoptera</taxon>
        <taxon>Endopterygota</taxon>
        <taxon>Diptera</taxon>
        <taxon>Nematocera</taxon>
        <taxon>Culicoidea</taxon>
        <taxon>Culicidae</taxon>
        <taxon>Anophelinae</taxon>
        <taxon>Anopheles</taxon>
    </lineage>
</organism>
<name>A0A2M4B1G4_9DIPT</name>
<sequence>MQFYLCFGLAVYASIAFPLLFKRVDAFVLTHYDLYDRFRELNISLATKIENFVNKHIDMEMNVIGAETLRKKKLRNGAHA</sequence>
<dbReference type="EMBL" id="GGFK01013337">
    <property type="protein sequence ID" value="MBW46658.1"/>
    <property type="molecule type" value="Transcribed_RNA"/>
</dbReference>
<evidence type="ECO:0000313" key="1">
    <source>
        <dbReference type="EMBL" id="MBW46658.1"/>
    </source>
</evidence>
<dbReference type="AlphaFoldDB" id="A0A2M4B1G4"/>
<accession>A0A2M4B1G4</accession>
<protein>
    <submittedName>
        <fullName evidence="1">Putative secreted protein</fullName>
    </submittedName>
</protein>
<proteinExistence type="predicted"/>
<reference evidence="1" key="1">
    <citation type="submission" date="2018-01" db="EMBL/GenBank/DDBJ databases">
        <title>An insight into the sialome of Amazonian anophelines.</title>
        <authorList>
            <person name="Ribeiro J.M."/>
            <person name="Scarpassa V."/>
            <person name="Calvo E."/>
        </authorList>
    </citation>
    <scope>NUCLEOTIDE SEQUENCE</scope>
    <source>
        <tissue evidence="1">Salivary glands</tissue>
    </source>
</reference>